<comment type="similarity">
    <text evidence="1">Belongs to the LysR transcriptional regulatory family.</text>
</comment>
<feature type="domain" description="HTH lysR-type" evidence="5">
    <location>
        <begin position="1"/>
        <end position="58"/>
    </location>
</feature>
<dbReference type="Pfam" id="PF00126">
    <property type="entry name" value="HTH_1"/>
    <property type="match status" value="1"/>
</dbReference>
<dbReference type="RefSeq" id="WP_181845871.1">
    <property type="nucleotide sequence ID" value="NZ_JACERJ010000012.1"/>
</dbReference>
<dbReference type="Proteomes" id="UP000557749">
    <property type="component" value="Unassembled WGS sequence"/>
</dbReference>
<sequence length="107" mass="12358">MKLRHLRWFVAVADEFHCSRAAVCLYIELSPLSRVIRKLKKGLGAKFFVRITRSTCGSRRGRRSPFVELRHSTVKLLCGSSPQHRQFFYPVQGQKMVFKVATIVSTF</sequence>
<dbReference type="PANTHER" id="PTHR30346:SF0">
    <property type="entry name" value="HCA OPERON TRANSCRIPTIONAL ACTIVATOR HCAR"/>
    <property type="match status" value="1"/>
</dbReference>
<dbReference type="PANTHER" id="PTHR30346">
    <property type="entry name" value="TRANSCRIPTIONAL DUAL REGULATOR HCAR-RELATED"/>
    <property type="match status" value="1"/>
</dbReference>
<dbReference type="GO" id="GO:0032993">
    <property type="term" value="C:protein-DNA complex"/>
    <property type="evidence" value="ECO:0007669"/>
    <property type="project" value="TreeGrafter"/>
</dbReference>
<evidence type="ECO:0000259" key="5">
    <source>
        <dbReference type="PROSITE" id="PS50931"/>
    </source>
</evidence>
<reference evidence="6 7" key="1">
    <citation type="submission" date="2020-07" db="EMBL/GenBank/DDBJ databases">
        <title>Characterization of Pectobacterium aroidearum strains causing soft rot on Amorphophallus konjac.</title>
        <authorList>
            <person name="Xie H."/>
        </authorList>
    </citation>
    <scope>NUCLEOTIDE SEQUENCE [LARGE SCALE GENOMIC DNA]</scope>
    <source>
        <strain evidence="6 7">MY7</strain>
    </source>
</reference>
<dbReference type="InterPro" id="IPR000847">
    <property type="entry name" value="LysR_HTH_N"/>
</dbReference>
<protein>
    <submittedName>
        <fullName evidence="6">LysR family transcriptional regulator</fullName>
    </submittedName>
</protein>
<keyword evidence="4" id="KW-0804">Transcription</keyword>
<proteinExistence type="inferred from homology"/>
<evidence type="ECO:0000313" key="7">
    <source>
        <dbReference type="Proteomes" id="UP000557749"/>
    </source>
</evidence>
<dbReference type="Gene3D" id="1.10.10.10">
    <property type="entry name" value="Winged helix-like DNA-binding domain superfamily/Winged helix DNA-binding domain"/>
    <property type="match status" value="1"/>
</dbReference>
<dbReference type="GO" id="GO:0003677">
    <property type="term" value="F:DNA binding"/>
    <property type="evidence" value="ECO:0007669"/>
    <property type="project" value="UniProtKB-KW"/>
</dbReference>
<evidence type="ECO:0000313" key="6">
    <source>
        <dbReference type="EMBL" id="MBA5205622.1"/>
    </source>
</evidence>
<dbReference type="EMBL" id="JACERJ010000012">
    <property type="protein sequence ID" value="MBA5205622.1"/>
    <property type="molecule type" value="Genomic_DNA"/>
</dbReference>
<evidence type="ECO:0000256" key="3">
    <source>
        <dbReference type="ARBA" id="ARBA00023125"/>
    </source>
</evidence>
<dbReference type="InterPro" id="IPR036390">
    <property type="entry name" value="WH_DNA-bd_sf"/>
</dbReference>
<dbReference type="GO" id="GO:0003700">
    <property type="term" value="F:DNA-binding transcription factor activity"/>
    <property type="evidence" value="ECO:0007669"/>
    <property type="project" value="InterPro"/>
</dbReference>
<accession>A0AAW3T104</accession>
<keyword evidence="3" id="KW-0238">DNA-binding</keyword>
<evidence type="ECO:0000256" key="1">
    <source>
        <dbReference type="ARBA" id="ARBA00009437"/>
    </source>
</evidence>
<dbReference type="InterPro" id="IPR036388">
    <property type="entry name" value="WH-like_DNA-bd_sf"/>
</dbReference>
<name>A0AAW3T104_9GAMM</name>
<gene>
    <name evidence="6" type="ORF">H2Y57_18260</name>
</gene>
<comment type="caution">
    <text evidence="6">The sequence shown here is derived from an EMBL/GenBank/DDBJ whole genome shotgun (WGS) entry which is preliminary data.</text>
</comment>
<organism evidence="6 7">
    <name type="scientific">Pectobacterium aroidearum</name>
    <dbReference type="NCBI Taxonomy" id="1201031"/>
    <lineage>
        <taxon>Bacteria</taxon>
        <taxon>Pseudomonadati</taxon>
        <taxon>Pseudomonadota</taxon>
        <taxon>Gammaproteobacteria</taxon>
        <taxon>Enterobacterales</taxon>
        <taxon>Pectobacteriaceae</taxon>
        <taxon>Pectobacterium</taxon>
    </lineage>
</organism>
<dbReference type="PROSITE" id="PS50931">
    <property type="entry name" value="HTH_LYSR"/>
    <property type="match status" value="1"/>
</dbReference>
<keyword evidence="2" id="KW-0805">Transcription regulation</keyword>
<dbReference type="SUPFAM" id="SSF46785">
    <property type="entry name" value="Winged helix' DNA-binding domain"/>
    <property type="match status" value="1"/>
</dbReference>
<dbReference type="AlphaFoldDB" id="A0AAW3T104"/>
<evidence type="ECO:0000256" key="4">
    <source>
        <dbReference type="ARBA" id="ARBA00023163"/>
    </source>
</evidence>
<evidence type="ECO:0000256" key="2">
    <source>
        <dbReference type="ARBA" id="ARBA00023015"/>
    </source>
</evidence>